<accession>A0A6B9WHY0</accession>
<proteinExistence type="predicted"/>
<name>A0A6B9WHY0_9CAUD</name>
<organism evidence="1 2">
    <name type="scientific">Escherichia phage teqskov</name>
    <dbReference type="NCBI Taxonomy" id="2697539"/>
    <lineage>
        <taxon>Viruses</taxon>
        <taxon>Duplodnaviria</taxon>
        <taxon>Heunggongvirae</taxon>
        <taxon>Uroviricota</taxon>
        <taxon>Caudoviricetes</taxon>
        <taxon>Pantevenvirales</taxon>
        <taxon>Straboviridae</taxon>
        <taxon>Tevenvirinae</taxon>
        <taxon>Tequatrovirus</taxon>
        <taxon>Tequatrovirus teqskov</taxon>
    </lineage>
</organism>
<keyword evidence="2" id="KW-1185">Reference proteome</keyword>
<reference evidence="2" key="1">
    <citation type="submission" date="2020-01" db="EMBL/GenBank/DDBJ databases">
        <authorList>
            <person name="Olsen N.S."/>
            <person name="Junco L.M.F."/>
            <person name="Kot W."/>
            <person name="Hestbjerg L.H."/>
        </authorList>
    </citation>
    <scope>NUCLEOTIDE SEQUENCE [LARGE SCALE GENOMIC DNA]</scope>
</reference>
<evidence type="ECO:0000313" key="1">
    <source>
        <dbReference type="EMBL" id="QHR64316.1"/>
    </source>
</evidence>
<sequence>MTTLIIWFDENEETYCVNIGESPMPEFESSDKNSVVSWAEGYKAAKGDVEIVYKLLGVEYNTPTDYKTLN</sequence>
<dbReference type="EMBL" id="MN895437">
    <property type="protein sequence ID" value="QHR64316.1"/>
    <property type="molecule type" value="Genomic_DNA"/>
</dbReference>
<protein>
    <submittedName>
        <fullName evidence="1">Uncharacterized protein</fullName>
    </submittedName>
</protein>
<dbReference type="Proteomes" id="UP000464271">
    <property type="component" value="Segment"/>
</dbReference>
<evidence type="ECO:0000313" key="2">
    <source>
        <dbReference type="Proteomes" id="UP000464271"/>
    </source>
</evidence>
<gene>
    <name evidence="1" type="ORF">teqskov_172</name>
</gene>